<evidence type="ECO:0000256" key="3">
    <source>
        <dbReference type="ARBA" id="ARBA00022490"/>
    </source>
</evidence>
<keyword evidence="7" id="KW-1185">Reference proteome</keyword>
<dbReference type="Proteomes" id="UP000177625">
    <property type="component" value="Unassembled WGS sequence"/>
</dbReference>
<keyword evidence="3" id="KW-0963">Cytoplasm</keyword>
<dbReference type="PANTHER" id="PTHR21399:SF0">
    <property type="entry name" value="METHYLOSOME SUBUNIT PICLN"/>
    <property type="match status" value="1"/>
</dbReference>
<evidence type="ECO:0000256" key="1">
    <source>
        <dbReference type="ARBA" id="ARBA00004123"/>
    </source>
</evidence>
<dbReference type="PANTHER" id="PTHR21399">
    <property type="entry name" value="CHLORIDE CONDUCTANCE REGULATORY PROTEIN ICLN"/>
    <property type="match status" value="1"/>
</dbReference>
<feature type="compositionally biased region" description="Basic and acidic residues" evidence="5">
    <location>
        <begin position="303"/>
        <end position="315"/>
    </location>
</feature>
<proteinExistence type="predicted"/>
<protein>
    <recommendedName>
        <fullName evidence="8">Protein LOT5</fullName>
    </recommendedName>
</protein>
<dbReference type="InterPro" id="IPR011993">
    <property type="entry name" value="PH-like_dom_sf"/>
</dbReference>
<dbReference type="InterPro" id="IPR039924">
    <property type="entry name" value="ICln/Lot5/Saf5"/>
</dbReference>
<evidence type="ECO:0000313" key="7">
    <source>
        <dbReference type="Proteomes" id="UP000177625"/>
    </source>
</evidence>
<evidence type="ECO:0000256" key="4">
    <source>
        <dbReference type="ARBA" id="ARBA00023242"/>
    </source>
</evidence>
<feature type="region of interest" description="Disordered" evidence="5">
    <location>
        <begin position="270"/>
        <end position="315"/>
    </location>
</feature>
<evidence type="ECO:0000256" key="5">
    <source>
        <dbReference type="SAM" id="MobiDB-lite"/>
    </source>
</evidence>
<name>A0A1E1LU84_RHYSE</name>
<sequence length="315" mass="33785">MPPTTIREAPREDTFTTLTEHQTQTPSTFYNAKPVLHYQKNRVRVVASMDQIENLAFLGRAEGENGNLRDTVQTLDVWISSENLTLYNPSLSSGLSIPYPSISLHAISRLSDPSNPETQIQGLYMQLDLSDPNALSNEEDEEMNNVVELTLLTSPSSSDETPEQAIQKMFDAVSNCSNLHPDPMDEDDEDLAGGGVGADSRIRFEGSVGYEGISGLPGVHVGNGDGGLPPPFPGSGGWITAENVNEFFDGDGNWIGGGGEGAEGEVEVLGEGAGRTRTREEMVGNENGNENGEGKGKGVNGDTKGDDESKRPRTE</sequence>
<accession>A0A1E1LU84</accession>
<evidence type="ECO:0000313" key="6">
    <source>
        <dbReference type="EMBL" id="CZT39815.1"/>
    </source>
</evidence>
<comment type="subcellular location">
    <subcellularLocation>
        <location evidence="2">Cytoplasm</location>
    </subcellularLocation>
    <subcellularLocation>
        <location evidence="1">Nucleus</location>
    </subcellularLocation>
</comment>
<dbReference type="Pfam" id="PF03517">
    <property type="entry name" value="Voldacs"/>
    <property type="match status" value="1"/>
</dbReference>
<dbReference type="EMBL" id="FJVC01000001">
    <property type="protein sequence ID" value="CZT39815.1"/>
    <property type="molecule type" value="Genomic_DNA"/>
</dbReference>
<dbReference type="GO" id="GO:0045292">
    <property type="term" value="P:mRNA cis splicing, via spliceosome"/>
    <property type="evidence" value="ECO:0007669"/>
    <property type="project" value="TreeGrafter"/>
</dbReference>
<keyword evidence="4" id="KW-0539">Nucleus</keyword>
<evidence type="ECO:0000256" key="2">
    <source>
        <dbReference type="ARBA" id="ARBA00004496"/>
    </source>
</evidence>
<organism evidence="6 7">
    <name type="scientific">Rhynchosporium secalis</name>
    <name type="common">Barley scald fungus</name>
    <dbReference type="NCBI Taxonomy" id="38038"/>
    <lineage>
        <taxon>Eukaryota</taxon>
        <taxon>Fungi</taxon>
        <taxon>Dikarya</taxon>
        <taxon>Ascomycota</taxon>
        <taxon>Pezizomycotina</taxon>
        <taxon>Leotiomycetes</taxon>
        <taxon>Helotiales</taxon>
        <taxon>Ploettnerulaceae</taxon>
        <taxon>Rhynchosporium</taxon>
    </lineage>
</organism>
<dbReference type="AlphaFoldDB" id="A0A1E1LU84"/>
<reference evidence="7" key="1">
    <citation type="submission" date="2016-03" db="EMBL/GenBank/DDBJ databases">
        <authorList>
            <person name="Guldener U."/>
        </authorList>
    </citation>
    <scope>NUCLEOTIDE SEQUENCE [LARGE SCALE GENOMIC DNA]</scope>
</reference>
<dbReference type="Gene3D" id="2.30.29.30">
    <property type="entry name" value="Pleckstrin-homology domain (PH domain)/Phosphotyrosine-binding domain (PTB)"/>
    <property type="match status" value="1"/>
</dbReference>
<dbReference type="GO" id="GO:0005829">
    <property type="term" value="C:cytosol"/>
    <property type="evidence" value="ECO:0007669"/>
    <property type="project" value="TreeGrafter"/>
</dbReference>
<dbReference type="GO" id="GO:0005681">
    <property type="term" value="C:spliceosomal complex"/>
    <property type="evidence" value="ECO:0007669"/>
    <property type="project" value="TreeGrafter"/>
</dbReference>
<evidence type="ECO:0008006" key="8">
    <source>
        <dbReference type="Google" id="ProtNLM"/>
    </source>
</evidence>
<dbReference type="GO" id="GO:0034715">
    <property type="term" value="C:pICln-Sm protein complex"/>
    <property type="evidence" value="ECO:0007669"/>
    <property type="project" value="TreeGrafter"/>
</dbReference>
<gene>
    <name evidence="6" type="ORF">RSE6_00020</name>
</gene>
<dbReference type="GO" id="GO:0000387">
    <property type="term" value="P:spliceosomal snRNP assembly"/>
    <property type="evidence" value="ECO:0007669"/>
    <property type="project" value="TreeGrafter"/>
</dbReference>